<dbReference type="Proteomes" id="UP000719412">
    <property type="component" value="Unassembled WGS sequence"/>
</dbReference>
<dbReference type="EMBL" id="JABDTM020027819">
    <property type="protein sequence ID" value="KAH0809927.1"/>
    <property type="molecule type" value="Genomic_DNA"/>
</dbReference>
<accession>A0A8J6H9L2</accession>
<reference evidence="3" key="1">
    <citation type="journal article" date="2020" name="J Insects Food Feed">
        <title>The yellow mealworm (Tenebrio molitor) genome: a resource for the emerging insects as food and feed industry.</title>
        <authorList>
            <person name="Eriksson T."/>
            <person name="Andere A."/>
            <person name="Kelstrup H."/>
            <person name="Emery V."/>
            <person name="Picard C."/>
        </authorList>
    </citation>
    <scope>NUCLEOTIDE SEQUENCE</scope>
    <source>
        <strain evidence="3">Stoneville</strain>
        <tissue evidence="3">Whole head</tissue>
    </source>
</reference>
<name>A0A8J6H9L2_TENMO</name>
<evidence type="ECO:0000256" key="2">
    <source>
        <dbReference type="SAM" id="MobiDB-lite"/>
    </source>
</evidence>
<gene>
    <name evidence="3" type="ORF">GEV33_012863</name>
</gene>
<protein>
    <submittedName>
        <fullName evidence="3">Uncharacterized protein</fullName>
    </submittedName>
</protein>
<evidence type="ECO:0000256" key="1">
    <source>
        <dbReference type="SAM" id="Coils"/>
    </source>
</evidence>
<proteinExistence type="predicted"/>
<evidence type="ECO:0000313" key="3">
    <source>
        <dbReference type="EMBL" id="KAH0809927.1"/>
    </source>
</evidence>
<dbReference type="AlphaFoldDB" id="A0A8J6H9L2"/>
<feature type="region of interest" description="Disordered" evidence="2">
    <location>
        <begin position="131"/>
        <end position="151"/>
    </location>
</feature>
<organism evidence="3 4">
    <name type="scientific">Tenebrio molitor</name>
    <name type="common">Yellow mealworm beetle</name>
    <dbReference type="NCBI Taxonomy" id="7067"/>
    <lineage>
        <taxon>Eukaryota</taxon>
        <taxon>Metazoa</taxon>
        <taxon>Ecdysozoa</taxon>
        <taxon>Arthropoda</taxon>
        <taxon>Hexapoda</taxon>
        <taxon>Insecta</taxon>
        <taxon>Pterygota</taxon>
        <taxon>Neoptera</taxon>
        <taxon>Endopterygota</taxon>
        <taxon>Coleoptera</taxon>
        <taxon>Polyphaga</taxon>
        <taxon>Cucujiformia</taxon>
        <taxon>Tenebrionidae</taxon>
        <taxon>Tenebrio</taxon>
    </lineage>
</organism>
<reference evidence="3" key="2">
    <citation type="submission" date="2021-08" db="EMBL/GenBank/DDBJ databases">
        <authorList>
            <person name="Eriksson T."/>
        </authorList>
    </citation>
    <scope>NUCLEOTIDE SEQUENCE</scope>
    <source>
        <strain evidence="3">Stoneville</strain>
        <tissue evidence="3">Whole head</tissue>
    </source>
</reference>
<comment type="caution">
    <text evidence="3">The sequence shown here is derived from an EMBL/GenBank/DDBJ whole genome shotgun (WGS) entry which is preliminary data.</text>
</comment>
<evidence type="ECO:0000313" key="4">
    <source>
        <dbReference type="Proteomes" id="UP000719412"/>
    </source>
</evidence>
<feature type="compositionally biased region" description="Polar residues" evidence="2">
    <location>
        <begin position="36"/>
        <end position="51"/>
    </location>
</feature>
<keyword evidence="4" id="KW-1185">Reference proteome</keyword>
<feature type="region of interest" description="Disordered" evidence="2">
    <location>
        <begin position="31"/>
        <end position="54"/>
    </location>
</feature>
<feature type="coiled-coil region" evidence="1">
    <location>
        <begin position="306"/>
        <end position="368"/>
    </location>
</feature>
<keyword evidence="1" id="KW-0175">Coiled coil</keyword>
<sequence>MNRNRSYIKDADDEEHRAFQVVQILKKNIMDETPDSDGNSNQFEPAQNTTHTKTKKSLFATLIKRKHAKMPKVKITKKIETCSTINFDTESASSEQELAHYQLSSESEKLWPKQEVVQKIIKRSKMEEFPKKTSSGLPAANNGCGEPQNSDRKLTTKALTQMNNVVPTTYMPKYNIKLINGINELQDILQNLSHCEDHMIYLLKKYIEDKSFQKQLLDASSEYFALQYDSKCQANVLADRLWCQQLEVAKIQDYNIQKRLNFLVKTNRSLQFQIESLCRHCEKLASRTNLYPKRFLHMRSFGKIYARQLIDNNRKLQNKIKALTGVITDFEEELQKSQHQKAALEDEKRGLKSQIYRLENVLDKQEADREMENSTMMMQLGHQNNLIKDSEEAIRYICQDLHSFEHQIRELAINVNWSTFQVRKLVSL</sequence>